<reference evidence="6" key="1">
    <citation type="submission" date="2025-08" db="UniProtKB">
        <authorList>
            <consortium name="RefSeq"/>
        </authorList>
    </citation>
    <scope>IDENTIFICATION</scope>
    <source>
        <tissue evidence="6">Stem</tissue>
    </source>
</reference>
<sequence>MRGINGVMKKALGDMEFTAGGGAINWFPGHMAAAIRAIRHRLKLADMVIEVRDSRIPLSSANQDLQPHLSSKRRVIALNKKDLANSNIMNKWVDFFDSCNQDCIPINAHSKSSVRKEKRKRATVGPLPGVTQDIAGYKIAHQPSIYVLDTPGVLVPSIQDTETGLKLALAGSVKDEVVGEERIAQYLLAVLNSRRTPLHWRRHLNNRRMEGIQYEPEERHRFNLNDLQPKRRAPPNKSDAVYVEDLVTEVQCALYTTLSEFDGNVEDENGLESLIEVQFEALQKAMKVSHMAAEARLRVSKKLLTLFRAGKLGQFILDDVPITKIS</sequence>
<dbReference type="GO" id="GO:0003924">
    <property type="term" value="F:GTPase activity"/>
    <property type="evidence" value="ECO:0007669"/>
    <property type="project" value="TreeGrafter"/>
</dbReference>
<dbReference type="GeneID" id="103499512"/>
<dbReference type="SUPFAM" id="SSF52540">
    <property type="entry name" value="P-loop containing nucleoside triphosphate hydrolases"/>
    <property type="match status" value="1"/>
</dbReference>
<dbReference type="InterPro" id="IPR027417">
    <property type="entry name" value="P-loop_NTPase"/>
</dbReference>
<gene>
    <name evidence="6" type="primary">LOC103499512</name>
</gene>
<evidence type="ECO:0000256" key="2">
    <source>
        <dbReference type="ARBA" id="ARBA00023134"/>
    </source>
</evidence>
<name>A0A1S3CCP6_CUCME</name>
<dbReference type="InterPro" id="IPR023179">
    <property type="entry name" value="GTP-bd_ortho_bundle_sf"/>
</dbReference>
<feature type="binding site" evidence="3">
    <location>
        <position position="152"/>
    </location>
    <ligand>
        <name>GTP</name>
        <dbReference type="ChEBI" id="CHEBI:37565"/>
    </ligand>
</feature>
<dbReference type="AlphaFoldDB" id="A0A1S3CCP6"/>
<keyword evidence="2 3" id="KW-0342">GTP-binding</keyword>
<dbReference type="InterPro" id="IPR006073">
    <property type="entry name" value="GTP-bd"/>
</dbReference>
<dbReference type="GO" id="GO:0032543">
    <property type="term" value="P:mitochondrial translation"/>
    <property type="evidence" value="ECO:0007669"/>
    <property type="project" value="TreeGrafter"/>
</dbReference>
<dbReference type="Pfam" id="PF01926">
    <property type="entry name" value="MMR_HSR1"/>
    <property type="match status" value="1"/>
</dbReference>
<evidence type="ECO:0000256" key="1">
    <source>
        <dbReference type="ARBA" id="ARBA00022741"/>
    </source>
</evidence>
<keyword evidence="1 3" id="KW-0547">Nucleotide-binding</keyword>
<dbReference type="GO" id="GO:0005743">
    <property type="term" value="C:mitochondrial inner membrane"/>
    <property type="evidence" value="ECO:0007669"/>
    <property type="project" value="UniProtKB-SubCell"/>
</dbReference>
<accession>A0A1S3CCP6</accession>
<dbReference type="Gene3D" id="3.40.50.300">
    <property type="entry name" value="P-loop containing nucleotide triphosphate hydrolases"/>
    <property type="match status" value="1"/>
</dbReference>
<feature type="domain" description="G" evidence="4">
    <location>
        <begin position="119"/>
        <end position="170"/>
    </location>
</feature>
<dbReference type="CDD" id="cd01856">
    <property type="entry name" value="YlqF"/>
    <property type="match status" value="1"/>
</dbReference>
<keyword evidence="5" id="KW-1185">Reference proteome</keyword>
<dbReference type="Proteomes" id="UP001652600">
    <property type="component" value="Chromosome 8"/>
</dbReference>
<dbReference type="Gene3D" id="1.10.1580.10">
    <property type="match status" value="1"/>
</dbReference>
<dbReference type="RefSeq" id="XP_008460757.2">
    <property type="nucleotide sequence ID" value="XM_008462535.3"/>
</dbReference>
<evidence type="ECO:0000259" key="4">
    <source>
        <dbReference type="Pfam" id="PF01926"/>
    </source>
</evidence>
<feature type="binding site" evidence="3">
    <location>
        <begin position="79"/>
        <end position="82"/>
    </location>
    <ligand>
        <name>GTP</name>
        <dbReference type="ChEBI" id="CHEBI:37565"/>
    </ligand>
</feature>
<evidence type="ECO:0000313" key="6">
    <source>
        <dbReference type="RefSeq" id="XP_008460757.2"/>
    </source>
</evidence>
<dbReference type="GO" id="GO:0005525">
    <property type="term" value="F:GTP binding"/>
    <property type="evidence" value="ECO:0007669"/>
    <property type="project" value="UniProtKB-KW"/>
</dbReference>
<dbReference type="PANTHER" id="PTHR45782">
    <property type="entry name" value="MITOCHONDRIAL RIBOSOME-ASSOCIATED GTPASE 1"/>
    <property type="match status" value="1"/>
</dbReference>
<proteinExistence type="predicted"/>
<organism evidence="5 6">
    <name type="scientific">Cucumis melo</name>
    <name type="common">Muskmelon</name>
    <dbReference type="NCBI Taxonomy" id="3656"/>
    <lineage>
        <taxon>Eukaryota</taxon>
        <taxon>Viridiplantae</taxon>
        <taxon>Streptophyta</taxon>
        <taxon>Embryophyta</taxon>
        <taxon>Tracheophyta</taxon>
        <taxon>Spermatophyta</taxon>
        <taxon>Magnoliopsida</taxon>
        <taxon>eudicotyledons</taxon>
        <taxon>Gunneridae</taxon>
        <taxon>Pentapetalae</taxon>
        <taxon>rosids</taxon>
        <taxon>fabids</taxon>
        <taxon>Cucurbitales</taxon>
        <taxon>Cucurbitaceae</taxon>
        <taxon>Benincaseae</taxon>
        <taxon>Cucumis</taxon>
    </lineage>
</organism>
<dbReference type="PANTHER" id="PTHR45782:SF4">
    <property type="entry name" value="MITOCHONDRIAL RIBOSOME-ASSOCIATED GTPASE 1"/>
    <property type="match status" value="1"/>
</dbReference>
<protein>
    <submittedName>
        <fullName evidence="6">Short integuments 2, mitochondrial isoform X2</fullName>
    </submittedName>
</protein>
<evidence type="ECO:0000256" key="3">
    <source>
        <dbReference type="PIRSR" id="PIRSR006230-1"/>
    </source>
</evidence>
<evidence type="ECO:0000313" key="5">
    <source>
        <dbReference type="Proteomes" id="UP001652600"/>
    </source>
</evidence>